<name>A0AAD5YTH6_9AGAR</name>
<keyword evidence="3" id="KW-1185">Reference proteome</keyword>
<evidence type="ECO:0000313" key="3">
    <source>
        <dbReference type="Proteomes" id="UP001213000"/>
    </source>
</evidence>
<feature type="compositionally biased region" description="Polar residues" evidence="1">
    <location>
        <begin position="159"/>
        <end position="178"/>
    </location>
</feature>
<dbReference type="EMBL" id="JANIEX010000195">
    <property type="protein sequence ID" value="KAJ3571248.1"/>
    <property type="molecule type" value="Genomic_DNA"/>
</dbReference>
<feature type="region of interest" description="Disordered" evidence="1">
    <location>
        <begin position="269"/>
        <end position="289"/>
    </location>
</feature>
<feature type="compositionally biased region" description="Basic and acidic residues" evidence="1">
    <location>
        <begin position="337"/>
        <end position="346"/>
    </location>
</feature>
<evidence type="ECO:0000313" key="2">
    <source>
        <dbReference type="EMBL" id="KAJ3571248.1"/>
    </source>
</evidence>
<reference evidence="2" key="1">
    <citation type="submission" date="2022-07" db="EMBL/GenBank/DDBJ databases">
        <title>Genome Sequence of Leucocoprinus birnbaumii.</title>
        <authorList>
            <person name="Buettner E."/>
        </authorList>
    </citation>
    <scope>NUCLEOTIDE SEQUENCE</scope>
    <source>
        <strain evidence="2">VT141</strain>
    </source>
</reference>
<protein>
    <submittedName>
        <fullName evidence="2">Uncharacterized protein</fullName>
    </submittedName>
</protein>
<feature type="region of interest" description="Disordered" evidence="1">
    <location>
        <begin position="159"/>
        <end position="179"/>
    </location>
</feature>
<dbReference type="InterPro" id="IPR046341">
    <property type="entry name" value="SET_dom_sf"/>
</dbReference>
<accession>A0AAD5YTH6</accession>
<organism evidence="2 3">
    <name type="scientific">Leucocoprinus birnbaumii</name>
    <dbReference type="NCBI Taxonomy" id="56174"/>
    <lineage>
        <taxon>Eukaryota</taxon>
        <taxon>Fungi</taxon>
        <taxon>Dikarya</taxon>
        <taxon>Basidiomycota</taxon>
        <taxon>Agaricomycotina</taxon>
        <taxon>Agaricomycetes</taxon>
        <taxon>Agaricomycetidae</taxon>
        <taxon>Agaricales</taxon>
        <taxon>Agaricineae</taxon>
        <taxon>Agaricaceae</taxon>
        <taxon>Leucocoprinus</taxon>
    </lineage>
</organism>
<comment type="caution">
    <text evidence="2">The sequence shown here is derived from an EMBL/GenBank/DDBJ whole genome shotgun (WGS) entry which is preliminary data.</text>
</comment>
<sequence>MGQASAALQGLARSFGPRRPRSRPSKTTLRQVPPSSLAADNHLLNPYSNTSVLPPAYALHATAPIRRDEFIAPYTSTITLSSSYLADPLNAYSHLGMPKPFVHLIDPPFDLALNARISSDKSRFARSGCRPNAVLRPTICSDAQRIAWLRCETSSPMRRLSSDGNGTMAMQSTPYQPSSRRHAFSPLVLTRLNVSATKCPPFSMPSHLHSPPMAAFVDAGAAYADSSTLLSPTLTAYLPLPGKKIDLGSLVGKQRGFCTRERLPFSSGMGGVEMDVNDTPPSSKAKGKQKAIKVPADVDLVARSTLFSSSSKVLLEDDHLHIIHTPHLENAQAIPRTPEHSKRPHFDSLTPSVHPKTTYHRRPTCCTQGEQLRSPSAYYSLQQPRQLLVHVQPTTPALPVAQKGTMTHSTPTGGE</sequence>
<dbReference type="Proteomes" id="UP001213000">
    <property type="component" value="Unassembled WGS sequence"/>
</dbReference>
<dbReference type="AlphaFoldDB" id="A0AAD5YTH6"/>
<feature type="region of interest" description="Disordered" evidence="1">
    <location>
        <begin position="337"/>
        <end position="361"/>
    </location>
</feature>
<proteinExistence type="predicted"/>
<evidence type="ECO:0000256" key="1">
    <source>
        <dbReference type="SAM" id="MobiDB-lite"/>
    </source>
</evidence>
<dbReference type="SUPFAM" id="SSF82199">
    <property type="entry name" value="SET domain"/>
    <property type="match status" value="1"/>
</dbReference>
<feature type="region of interest" description="Disordered" evidence="1">
    <location>
        <begin position="1"/>
        <end position="34"/>
    </location>
</feature>
<gene>
    <name evidence="2" type="ORF">NP233_g3877</name>
</gene>